<dbReference type="PROSITE" id="PS51318">
    <property type="entry name" value="TAT"/>
    <property type="match status" value="1"/>
</dbReference>
<feature type="domain" description="Thioredoxin" evidence="3">
    <location>
        <begin position="50"/>
        <end position="254"/>
    </location>
</feature>
<dbReference type="InterPro" id="IPR012336">
    <property type="entry name" value="Thioredoxin-like_fold"/>
</dbReference>
<dbReference type="SUPFAM" id="SSF52833">
    <property type="entry name" value="Thioredoxin-like"/>
    <property type="match status" value="1"/>
</dbReference>
<dbReference type="Gene3D" id="3.40.30.10">
    <property type="entry name" value="Glutaredoxin"/>
    <property type="match status" value="1"/>
</dbReference>
<comment type="function">
    <text evidence="1">May be required for disulfide bond formation in some proteins.</text>
</comment>
<protein>
    <submittedName>
        <fullName evidence="4">Thioredoxin domain-containing protein</fullName>
    </submittedName>
</protein>
<gene>
    <name evidence="4" type="ORF">E3E12_00305</name>
</gene>
<proteinExistence type="predicted"/>
<dbReference type="InterPro" id="IPR013766">
    <property type="entry name" value="Thioredoxin_domain"/>
</dbReference>
<dbReference type="EMBL" id="CP038231">
    <property type="protein sequence ID" value="QDH12904.1"/>
    <property type="molecule type" value="Genomic_DNA"/>
</dbReference>
<organism evidence="4 5">
    <name type="scientific">Formicincola oecophyllae</name>
    <dbReference type="NCBI Taxonomy" id="2558361"/>
    <lineage>
        <taxon>Bacteria</taxon>
        <taxon>Pseudomonadati</taxon>
        <taxon>Pseudomonadota</taxon>
        <taxon>Alphaproteobacteria</taxon>
        <taxon>Acetobacterales</taxon>
        <taxon>Acetobacteraceae</taxon>
        <taxon>Formicincola</taxon>
    </lineage>
</organism>
<dbReference type="OrthoDB" id="8478320at2"/>
<dbReference type="InterPro" id="IPR036249">
    <property type="entry name" value="Thioredoxin-like_sf"/>
</dbReference>
<sequence length="274" mass="29501">MVEFGADNNQAKATVGANAPQSAPAPGRRRVLAMGGALMGGAALGALLPQRLAWAASPKAVVAANAGVVLGKPAFASPIDPRLSVRALGNPNAPVTVCEWFSLTCVHCAHFALDVFPKVKEDYIDTGKVRFEFWDYPLDRIGLVAAMVARSLPPERYLPFIDSLFSRQMKWAFGGGDPLKNLQQEAALAGVSAGHFEEIRNDKALAQAIYNTDQAATKLYDIKGTPYFRFNNIALAQDPGSIDKFGEMVDKAMDVLKKDGKLADQARKDILKTP</sequence>
<dbReference type="Proteomes" id="UP000318709">
    <property type="component" value="Chromosome"/>
</dbReference>
<evidence type="ECO:0000256" key="1">
    <source>
        <dbReference type="ARBA" id="ARBA00003565"/>
    </source>
</evidence>
<evidence type="ECO:0000313" key="4">
    <source>
        <dbReference type="EMBL" id="QDH12904.1"/>
    </source>
</evidence>
<dbReference type="Pfam" id="PF13462">
    <property type="entry name" value="Thioredoxin_4"/>
    <property type="match status" value="1"/>
</dbReference>
<reference evidence="4 5" key="1">
    <citation type="submission" date="2019-03" db="EMBL/GenBank/DDBJ databases">
        <title>The complete genome sequence of Swingsia_sp. F3b2 LMG30590(T).</title>
        <authorList>
            <person name="Chua K.-O."/>
            <person name="Chan K.-G."/>
            <person name="See-Too W.-S."/>
        </authorList>
    </citation>
    <scope>NUCLEOTIDE SEQUENCE [LARGE SCALE GENOMIC DNA]</scope>
    <source>
        <strain evidence="4 5">F3b2</strain>
    </source>
</reference>
<name>A0A4Y6U6X4_9PROT</name>
<evidence type="ECO:0000313" key="5">
    <source>
        <dbReference type="Proteomes" id="UP000318709"/>
    </source>
</evidence>
<evidence type="ECO:0000259" key="3">
    <source>
        <dbReference type="PROSITE" id="PS51352"/>
    </source>
</evidence>
<dbReference type="KEGG" id="swf:E3E12_00305"/>
<dbReference type="PROSITE" id="PS51352">
    <property type="entry name" value="THIOREDOXIN_2"/>
    <property type="match status" value="1"/>
</dbReference>
<dbReference type="RefSeq" id="WP_141442546.1">
    <property type="nucleotide sequence ID" value="NZ_CP038231.1"/>
</dbReference>
<dbReference type="InterPro" id="IPR006311">
    <property type="entry name" value="TAT_signal"/>
</dbReference>
<accession>A0A4Y6U6X4</accession>
<keyword evidence="5" id="KW-1185">Reference proteome</keyword>
<feature type="region of interest" description="Disordered" evidence="2">
    <location>
        <begin position="1"/>
        <end position="27"/>
    </location>
</feature>
<evidence type="ECO:0000256" key="2">
    <source>
        <dbReference type="SAM" id="MobiDB-lite"/>
    </source>
</evidence>
<dbReference type="AlphaFoldDB" id="A0A4Y6U6X4"/>